<accession>G5ABV3</accession>
<dbReference type="InParanoid" id="G5ABV3"/>
<evidence type="ECO:0000313" key="2">
    <source>
        <dbReference type="Proteomes" id="UP000002640"/>
    </source>
</evidence>
<feature type="non-terminal residue" evidence="1">
    <location>
        <position position="1"/>
    </location>
</feature>
<reference evidence="1 2" key="1">
    <citation type="journal article" date="2006" name="Science">
        <title>Phytophthora genome sequences uncover evolutionary origins and mechanisms of pathogenesis.</title>
        <authorList>
            <person name="Tyler B.M."/>
            <person name="Tripathy S."/>
            <person name="Zhang X."/>
            <person name="Dehal P."/>
            <person name="Jiang R.H."/>
            <person name="Aerts A."/>
            <person name="Arredondo F.D."/>
            <person name="Baxter L."/>
            <person name="Bensasson D."/>
            <person name="Beynon J.L."/>
            <person name="Chapman J."/>
            <person name="Damasceno C.M."/>
            <person name="Dorrance A.E."/>
            <person name="Dou D."/>
            <person name="Dickerman A.W."/>
            <person name="Dubchak I.L."/>
            <person name="Garbelotto M."/>
            <person name="Gijzen M."/>
            <person name="Gordon S.G."/>
            <person name="Govers F."/>
            <person name="Grunwald N.J."/>
            <person name="Huang W."/>
            <person name="Ivors K.L."/>
            <person name="Jones R.W."/>
            <person name="Kamoun S."/>
            <person name="Krampis K."/>
            <person name="Lamour K.H."/>
            <person name="Lee M.K."/>
            <person name="McDonald W.H."/>
            <person name="Medina M."/>
            <person name="Meijer H.J."/>
            <person name="Nordberg E.K."/>
            <person name="Maclean D.J."/>
            <person name="Ospina-Giraldo M.D."/>
            <person name="Morris P.F."/>
            <person name="Phuntumart V."/>
            <person name="Putnam N.H."/>
            <person name="Rash S."/>
            <person name="Rose J.K."/>
            <person name="Sakihama Y."/>
            <person name="Salamov A.A."/>
            <person name="Savidor A."/>
            <person name="Scheuring C.F."/>
            <person name="Smith B.M."/>
            <person name="Sobral B.W."/>
            <person name="Terry A."/>
            <person name="Torto-Alalibo T.A."/>
            <person name="Win J."/>
            <person name="Xu Z."/>
            <person name="Zhang H."/>
            <person name="Grigoriev I.V."/>
            <person name="Rokhsar D.S."/>
            <person name="Boore J.L."/>
        </authorList>
    </citation>
    <scope>NUCLEOTIDE SEQUENCE [LARGE SCALE GENOMIC DNA]</scope>
    <source>
        <strain evidence="1 2">P6497</strain>
    </source>
</reference>
<dbReference type="AlphaFoldDB" id="G5ABV3"/>
<keyword evidence="2" id="KW-1185">Reference proteome</keyword>
<feature type="non-terminal residue" evidence="1">
    <location>
        <position position="61"/>
    </location>
</feature>
<dbReference type="KEGG" id="psoj:PHYSODRAFT_377235"/>
<gene>
    <name evidence="1" type="ORF">PHYSODRAFT_377235</name>
</gene>
<dbReference type="Proteomes" id="UP000002640">
    <property type="component" value="Unassembled WGS sequence"/>
</dbReference>
<organism evidence="1 2">
    <name type="scientific">Phytophthora sojae (strain P6497)</name>
    <name type="common">Soybean stem and root rot agent</name>
    <name type="synonym">Phytophthora megasperma f. sp. glycines</name>
    <dbReference type="NCBI Taxonomy" id="1094619"/>
    <lineage>
        <taxon>Eukaryota</taxon>
        <taxon>Sar</taxon>
        <taxon>Stramenopiles</taxon>
        <taxon>Oomycota</taxon>
        <taxon>Peronosporomycetes</taxon>
        <taxon>Peronosporales</taxon>
        <taxon>Peronosporaceae</taxon>
        <taxon>Phytophthora</taxon>
    </lineage>
</organism>
<dbReference type="RefSeq" id="XP_009537592.1">
    <property type="nucleotide sequence ID" value="XM_009539297.1"/>
</dbReference>
<name>G5ABV3_PHYSP</name>
<proteinExistence type="predicted"/>
<protein>
    <recommendedName>
        <fullName evidence="3">SWIM-type domain-containing protein</fullName>
    </recommendedName>
</protein>
<evidence type="ECO:0000313" key="1">
    <source>
        <dbReference type="EMBL" id="EGZ06828.1"/>
    </source>
</evidence>
<dbReference type="GeneID" id="20650581"/>
<dbReference type="EMBL" id="JH159163">
    <property type="protein sequence ID" value="EGZ06828.1"/>
    <property type="molecule type" value="Genomic_DNA"/>
</dbReference>
<sequence length="61" mass="6961">LGRRQRRKVSALHGNAIKWSLYLAHRMHMSSAGWIVNMASASCECCYYLKMGYCCHIIGAR</sequence>
<evidence type="ECO:0008006" key="3">
    <source>
        <dbReference type="Google" id="ProtNLM"/>
    </source>
</evidence>